<dbReference type="PANTHER" id="PTHR30204">
    <property type="entry name" value="REDOX-CYCLING DRUG-SENSING TRANSCRIPTIONAL ACTIVATOR SOXR"/>
    <property type="match status" value="1"/>
</dbReference>
<feature type="domain" description="HTH merR-type" evidence="5">
    <location>
        <begin position="1"/>
        <end position="72"/>
    </location>
</feature>
<dbReference type="SUPFAM" id="SSF89082">
    <property type="entry name" value="Antibiotic binding domain of TipA-like multidrug resistance regulators"/>
    <property type="match status" value="1"/>
</dbReference>
<dbReference type="RefSeq" id="WP_211976123.1">
    <property type="nucleotide sequence ID" value="NZ_CBFHAM010000025.1"/>
</dbReference>
<keyword evidence="4" id="KW-0804">Transcription</keyword>
<dbReference type="Gene3D" id="1.10.1660.10">
    <property type="match status" value="1"/>
</dbReference>
<dbReference type="InterPro" id="IPR047057">
    <property type="entry name" value="MerR_fam"/>
</dbReference>
<dbReference type="EMBL" id="JAGTXB010000018">
    <property type="protein sequence ID" value="MBS0030986.1"/>
    <property type="molecule type" value="Genomic_DNA"/>
</dbReference>
<dbReference type="InterPro" id="IPR009061">
    <property type="entry name" value="DNA-bd_dom_put_sf"/>
</dbReference>
<dbReference type="CDD" id="cd01106">
    <property type="entry name" value="HTH_TipAL-Mta"/>
    <property type="match status" value="1"/>
</dbReference>
<dbReference type="SMART" id="SM00422">
    <property type="entry name" value="HTH_MERR"/>
    <property type="match status" value="1"/>
</dbReference>
<gene>
    <name evidence="6" type="ORF">KE626_26910</name>
</gene>
<evidence type="ECO:0000313" key="6">
    <source>
        <dbReference type="EMBL" id="MBS0030986.1"/>
    </source>
</evidence>
<dbReference type="PROSITE" id="PS50937">
    <property type="entry name" value="HTH_MERR_2"/>
    <property type="match status" value="1"/>
</dbReference>
<dbReference type="Gene3D" id="1.10.490.50">
    <property type="entry name" value="Antibiotic binding domain of TipA-like multidrug resistance regulators"/>
    <property type="match status" value="1"/>
</dbReference>
<name>A0ABS5J6Z1_9BACT</name>
<organism evidence="6 7">
    <name type="scientific">Chitinophaga hostae</name>
    <dbReference type="NCBI Taxonomy" id="2831022"/>
    <lineage>
        <taxon>Bacteria</taxon>
        <taxon>Pseudomonadati</taxon>
        <taxon>Bacteroidota</taxon>
        <taxon>Chitinophagia</taxon>
        <taxon>Chitinophagales</taxon>
        <taxon>Chitinophagaceae</taxon>
        <taxon>Chitinophaga</taxon>
    </lineage>
</organism>
<evidence type="ECO:0000259" key="5">
    <source>
        <dbReference type="PROSITE" id="PS50937"/>
    </source>
</evidence>
<keyword evidence="1" id="KW-0805">Transcription regulation</keyword>
<evidence type="ECO:0000256" key="4">
    <source>
        <dbReference type="ARBA" id="ARBA00023163"/>
    </source>
</evidence>
<evidence type="ECO:0000256" key="3">
    <source>
        <dbReference type="ARBA" id="ARBA00023159"/>
    </source>
</evidence>
<dbReference type="SUPFAM" id="SSF46955">
    <property type="entry name" value="Putative DNA-binding domain"/>
    <property type="match status" value="1"/>
</dbReference>
<dbReference type="PRINTS" id="PR00040">
    <property type="entry name" value="HTHMERR"/>
</dbReference>
<dbReference type="InterPro" id="IPR012925">
    <property type="entry name" value="TipAS_dom"/>
</dbReference>
<dbReference type="Proteomes" id="UP000676386">
    <property type="component" value="Unassembled WGS sequence"/>
</dbReference>
<dbReference type="Pfam" id="PF13411">
    <property type="entry name" value="MerR_1"/>
    <property type="match status" value="1"/>
</dbReference>
<reference evidence="6 7" key="1">
    <citation type="submission" date="2021-04" db="EMBL/GenBank/DDBJ databases">
        <title>Chitinophaga sp. nov., isolated from the rhizosphere soil.</title>
        <authorList>
            <person name="He S."/>
        </authorList>
    </citation>
    <scope>NUCLEOTIDE SEQUENCE [LARGE SCALE GENOMIC DNA]</scope>
    <source>
        <strain evidence="6 7">2R12</strain>
    </source>
</reference>
<evidence type="ECO:0000313" key="7">
    <source>
        <dbReference type="Proteomes" id="UP000676386"/>
    </source>
</evidence>
<evidence type="ECO:0000256" key="1">
    <source>
        <dbReference type="ARBA" id="ARBA00023015"/>
    </source>
</evidence>
<keyword evidence="2" id="KW-0238">DNA-binding</keyword>
<evidence type="ECO:0000256" key="2">
    <source>
        <dbReference type="ARBA" id="ARBA00023125"/>
    </source>
</evidence>
<dbReference type="Pfam" id="PF07739">
    <property type="entry name" value="TipAS"/>
    <property type="match status" value="1"/>
</dbReference>
<dbReference type="InterPro" id="IPR000551">
    <property type="entry name" value="MerR-type_HTH_dom"/>
</dbReference>
<accession>A0ABS5J6Z1</accession>
<protein>
    <submittedName>
        <fullName evidence="6">MerR family transcriptional regulator</fullName>
    </submittedName>
</protein>
<dbReference type="InterPro" id="IPR036244">
    <property type="entry name" value="TipA-like_antibiotic-bd"/>
</dbReference>
<comment type="caution">
    <text evidence="6">The sequence shown here is derived from an EMBL/GenBank/DDBJ whole genome shotgun (WGS) entry which is preliminary data.</text>
</comment>
<dbReference type="PANTHER" id="PTHR30204:SF90">
    <property type="entry name" value="HTH-TYPE TRANSCRIPTIONAL ACTIVATOR MTA"/>
    <property type="match status" value="1"/>
</dbReference>
<keyword evidence="7" id="KW-1185">Reference proteome</keyword>
<keyword evidence="3" id="KW-0010">Activator</keyword>
<proteinExistence type="predicted"/>
<sequence length="252" mass="29011">MKQYAVKKLAKIAGVSVRTLHYYDQIGLLKPSVRTSAGYRLYGEAELLRLQQVLFYRELDFELKEIADLLDDPGFDLVQALEGHRQRLLQKKDRIDALLMTVHKTILHLQNNVKMNPEDLYQGLPKEQAQAWRNEARAKWPGQVEHAEKQLLTMDKESFQQLQDGFKANWNALAAMSHLDPGAAAVQAEIDRHYHYILQFWGKTGKQGEAYKGLGDLLTNDERYTKVDGLEHPAFGRFMQQAIYVYVAEHLS</sequence>